<dbReference type="EMBL" id="WRXO01000007">
    <property type="protein sequence ID" value="MVT43341.1"/>
    <property type="molecule type" value="Genomic_DNA"/>
</dbReference>
<evidence type="ECO:0000259" key="3">
    <source>
        <dbReference type="Pfam" id="PF16344"/>
    </source>
</evidence>
<feature type="domain" description="FecR protein" evidence="2">
    <location>
        <begin position="144"/>
        <end position="233"/>
    </location>
</feature>
<dbReference type="PIRSF" id="PIRSF018266">
    <property type="entry name" value="FecR"/>
    <property type="match status" value="1"/>
</dbReference>
<dbReference type="Pfam" id="PF04773">
    <property type="entry name" value="FecR"/>
    <property type="match status" value="1"/>
</dbReference>
<dbReference type="PANTHER" id="PTHR30273:SF2">
    <property type="entry name" value="PROTEIN FECR"/>
    <property type="match status" value="1"/>
</dbReference>
<sequence>MAEYDNYEIEDFLQDDSFIDWILNEKVEGNAFWTTFLSEHPEKRTLIEKARAVLISINVKPLDDQLSDAEINLRVKLIQDQAFRQVPGRQAPMVKIYQRQWFKAAVIFLIFMSSGFITYRTLIKPDDLITKDGLNNQVKISNTSNKSKLVLMNDGSLAVLTPGSEIQFPSAFKGEERNVYLQGEAFFEVHKDPKHPFLVHSQNMITRVLGTSFTVKAFKNAAEFKVIVNTGKVWVYDQKTKPVAEKKDLVIALTPNQQVIYKRDIFQFKKDTLTRPSLLSKEVADKELNFTDIRFSTVISKLNLAYGIQIEYNKQKLGDLRITASLAEHPLNEKVEMICRAVNAKYRFADGRIIIEEDTPANR</sequence>
<dbReference type="Pfam" id="PF16344">
    <property type="entry name" value="FecR_C"/>
    <property type="match status" value="1"/>
</dbReference>
<dbReference type="OrthoDB" id="645173at2"/>
<evidence type="ECO:0000259" key="2">
    <source>
        <dbReference type="Pfam" id="PF04773"/>
    </source>
</evidence>
<dbReference type="PANTHER" id="PTHR30273">
    <property type="entry name" value="PERIPLASMIC SIGNAL SENSOR AND SIGMA FACTOR ACTIVATOR FECR-RELATED"/>
    <property type="match status" value="1"/>
</dbReference>
<evidence type="ECO:0000313" key="5">
    <source>
        <dbReference type="Proteomes" id="UP000468388"/>
    </source>
</evidence>
<keyword evidence="5" id="KW-1185">Reference proteome</keyword>
<keyword evidence="1" id="KW-0472">Membrane</keyword>
<reference evidence="4 5" key="1">
    <citation type="submission" date="2019-12" db="EMBL/GenBank/DDBJ databases">
        <title>The draft genomic sequence of strain Chitinophaga oryziterrae JCM 16595.</title>
        <authorList>
            <person name="Zhang X."/>
        </authorList>
    </citation>
    <scope>NUCLEOTIDE SEQUENCE [LARGE SCALE GENOMIC DNA]</scope>
    <source>
        <strain evidence="4 5">JCM 16595</strain>
    </source>
</reference>
<evidence type="ECO:0000256" key="1">
    <source>
        <dbReference type="SAM" id="Phobius"/>
    </source>
</evidence>
<comment type="caution">
    <text evidence="4">The sequence shown here is derived from an EMBL/GenBank/DDBJ whole genome shotgun (WGS) entry which is preliminary data.</text>
</comment>
<protein>
    <submittedName>
        <fullName evidence="4">DUF4974 domain-containing protein</fullName>
    </submittedName>
</protein>
<dbReference type="AlphaFoldDB" id="A0A6N8JFR6"/>
<dbReference type="GO" id="GO:0016989">
    <property type="term" value="F:sigma factor antagonist activity"/>
    <property type="evidence" value="ECO:0007669"/>
    <property type="project" value="TreeGrafter"/>
</dbReference>
<dbReference type="Gene3D" id="2.60.120.1440">
    <property type="match status" value="1"/>
</dbReference>
<dbReference type="InterPro" id="IPR012373">
    <property type="entry name" value="Ferrdict_sens_TM"/>
</dbReference>
<dbReference type="InterPro" id="IPR032508">
    <property type="entry name" value="FecR_C"/>
</dbReference>
<dbReference type="RefSeq" id="WP_157301954.1">
    <property type="nucleotide sequence ID" value="NZ_BAAAZB010000015.1"/>
</dbReference>
<dbReference type="Proteomes" id="UP000468388">
    <property type="component" value="Unassembled WGS sequence"/>
</dbReference>
<gene>
    <name evidence="4" type="ORF">GO495_22275</name>
</gene>
<accession>A0A6N8JFR6</accession>
<feature type="transmembrane region" description="Helical" evidence="1">
    <location>
        <begin position="101"/>
        <end position="119"/>
    </location>
</feature>
<organism evidence="4 5">
    <name type="scientific">Chitinophaga oryziterrae</name>
    <dbReference type="NCBI Taxonomy" id="1031224"/>
    <lineage>
        <taxon>Bacteria</taxon>
        <taxon>Pseudomonadati</taxon>
        <taxon>Bacteroidota</taxon>
        <taxon>Chitinophagia</taxon>
        <taxon>Chitinophagales</taxon>
        <taxon>Chitinophagaceae</taxon>
        <taxon>Chitinophaga</taxon>
    </lineage>
</organism>
<proteinExistence type="predicted"/>
<dbReference type="Gene3D" id="3.55.50.30">
    <property type="match status" value="1"/>
</dbReference>
<keyword evidence="1" id="KW-1133">Transmembrane helix</keyword>
<dbReference type="InterPro" id="IPR006860">
    <property type="entry name" value="FecR"/>
</dbReference>
<feature type="domain" description="Protein FecR C-terminal" evidence="3">
    <location>
        <begin position="288"/>
        <end position="355"/>
    </location>
</feature>
<keyword evidence="1" id="KW-0812">Transmembrane</keyword>
<evidence type="ECO:0000313" key="4">
    <source>
        <dbReference type="EMBL" id="MVT43341.1"/>
    </source>
</evidence>
<name>A0A6N8JFR6_9BACT</name>